<dbReference type="STRING" id="1150625.Q75_03070"/>
<sequence length="452" mass="51878">MTKSFKKLWGRLLFQDRGIVPTGKFWMVYILFSLLLVGLALTGSSYSFLFLLNGLILGFSLVDLLLSPNPSEIEIERFAEEQMERDVDYHIQLRISNKSNKSFDYQLLDGTPQHFQTVFPVKGRMKGNQEVSTSYRVQAPIRGDFFLEKLYMRFKSRIGLWEKQTTFSLPQNIKVIPDLTETRRILESSQHHLLYEGTKIRKQQTGVGEFAKVRSYAVGDDPRKINWRQTAKLQQVMTNEYEPEHGKYITILIDCGRMMGGELKKGNRLEKSLEAAIAVAAAALSKGDYVSLLAFGKSVTVYIPPAKGMDHLQTILHKVYNVEVEASESNYASLVYYLEGRQKKRSLVLLFSDITTFLQEDSALIYLKQLRKRHFFFLIGIEDEEVVNASRLEHTDIQTVMLKSMAQQQLMTKKAEKANWEKQGLHLVETKEEQLATAAISYYIDILNKGLI</sequence>
<keyword evidence="1" id="KW-0472">Membrane</keyword>
<dbReference type="RefSeq" id="WP_059350332.1">
    <property type="nucleotide sequence ID" value="NZ_LDYG01000015.1"/>
</dbReference>
<feature type="transmembrane region" description="Helical" evidence="1">
    <location>
        <begin position="21"/>
        <end position="41"/>
    </location>
</feature>
<gene>
    <name evidence="3" type="ORF">Q75_03070</name>
</gene>
<reference evidence="3 4" key="1">
    <citation type="journal article" date="2016" name="Front. Microbiol.">
        <title>Microevolution Analysis of Bacillus coahuilensis Unveils Differences in Phosphorus Acquisition Strategies and Their Regulation.</title>
        <authorList>
            <person name="Gomez-Lunar Z."/>
            <person name="Hernandez-Gonzalez I."/>
            <person name="Rodriguez-Torres M.D."/>
            <person name="Souza V."/>
            <person name="Olmedo-Alvarez G."/>
        </authorList>
    </citation>
    <scope>NUCLEOTIDE SEQUENCE [LARGE SCALE GENOMIC DNA]</scope>
    <source>
        <strain evidence="4">p1.1.43</strain>
    </source>
</reference>
<evidence type="ECO:0000313" key="4">
    <source>
        <dbReference type="Proteomes" id="UP000074108"/>
    </source>
</evidence>
<comment type="caution">
    <text evidence="3">The sequence shown here is derived from an EMBL/GenBank/DDBJ whole genome shotgun (WGS) entry which is preliminary data.</text>
</comment>
<protein>
    <recommendedName>
        <fullName evidence="2">DUF58 domain-containing protein</fullName>
    </recommendedName>
</protein>
<dbReference type="Pfam" id="PF01882">
    <property type="entry name" value="DUF58"/>
    <property type="match status" value="1"/>
</dbReference>
<evidence type="ECO:0000256" key="1">
    <source>
        <dbReference type="SAM" id="Phobius"/>
    </source>
</evidence>
<proteinExistence type="predicted"/>
<accession>A0A147KB78</accession>
<dbReference type="PANTHER" id="PTHR33608">
    <property type="entry name" value="BLL2464 PROTEIN"/>
    <property type="match status" value="1"/>
</dbReference>
<keyword evidence="4" id="KW-1185">Reference proteome</keyword>
<dbReference type="InterPro" id="IPR036465">
    <property type="entry name" value="vWFA_dom_sf"/>
</dbReference>
<keyword evidence="1" id="KW-1133">Transmembrane helix</keyword>
<keyword evidence="1" id="KW-0812">Transmembrane</keyword>
<name>A0A147KB78_9BACI</name>
<organism evidence="3 4">
    <name type="scientific">Bacillus coahuilensis p1.1.43</name>
    <dbReference type="NCBI Taxonomy" id="1150625"/>
    <lineage>
        <taxon>Bacteria</taxon>
        <taxon>Bacillati</taxon>
        <taxon>Bacillota</taxon>
        <taxon>Bacilli</taxon>
        <taxon>Bacillales</taxon>
        <taxon>Bacillaceae</taxon>
        <taxon>Bacillus</taxon>
    </lineage>
</organism>
<dbReference type="EMBL" id="LDYG01000015">
    <property type="protein sequence ID" value="KUP08284.1"/>
    <property type="molecule type" value="Genomic_DNA"/>
</dbReference>
<evidence type="ECO:0000259" key="2">
    <source>
        <dbReference type="Pfam" id="PF01882"/>
    </source>
</evidence>
<feature type="domain" description="DUF58" evidence="2">
    <location>
        <begin position="213"/>
        <end position="384"/>
    </location>
</feature>
<dbReference type="PANTHER" id="PTHR33608:SF3">
    <property type="entry name" value="SLR2013 PROTEIN"/>
    <property type="match status" value="1"/>
</dbReference>
<dbReference type="Proteomes" id="UP000074108">
    <property type="component" value="Unassembled WGS sequence"/>
</dbReference>
<evidence type="ECO:0000313" key="3">
    <source>
        <dbReference type="EMBL" id="KUP08284.1"/>
    </source>
</evidence>
<dbReference type="AlphaFoldDB" id="A0A147KB78"/>
<dbReference type="SUPFAM" id="SSF53300">
    <property type="entry name" value="vWA-like"/>
    <property type="match status" value="1"/>
</dbReference>
<dbReference type="Gene3D" id="3.40.50.410">
    <property type="entry name" value="von Willebrand factor, type A domain"/>
    <property type="match status" value="1"/>
</dbReference>
<dbReference type="PATRIC" id="fig|1150625.3.peg.638"/>
<dbReference type="InterPro" id="IPR002881">
    <property type="entry name" value="DUF58"/>
</dbReference>